<evidence type="ECO:0000259" key="7">
    <source>
        <dbReference type="PROSITE" id="PS50262"/>
    </source>
</evidence>
<dbReference type="PROSITE" id="PS50262">
    <property type="entry name" value="G_PROTEIN_RECEP_F1_2"/>
    <property type="match status" value="1"/>
</dbReference>
<sequence length="426" mass="49679">MKYREKKENVQNKQKNKGEKGNKIHSNSALLSTCDVPAKTIFCIFCMDDVNCNMEDNQTTEYSYLNNSVYHRYSWPVGIFKEFCPVALYVDRYVTIVWYIIGLFTNPISAFLWMQPRIRRNNSSAIYLAALSITDFMFLWLHFINELQIAWGISTVAYTGICELYNFIYMIPQYMAPLIVLAFTVERWIAVCKPFQKEKYCTVNRAIYVVCGLIVTCTSLASIQIYIWYYDEKFQICTYREGQIENYSFTIIWNWLSELTIFGIVPIFVLLFNIQVIREIRKITKSNPIQIPYQTTTSNSNAASTITLLSISFYLIFTTLPVTLVFVVESNIHLGNFNMTDQEIRSDPVWNRYFTFLAIRRFTEELCFSHYACYFFVYCLTGPQFRRAFISYVPRKLCPAVKSKHVGYTSVAGNGRTGNETCTTYV</sequence>
<keyword evidence="4 6" id="KW-0472">Membrane</keyword>
<comment type="subcellular location">
    <subcellularLocation>
        <location evidence="1">Membrane</location>
    </subcellularLocation>
</comment>
<evidence type="ECO:0000256" key="3">
    <source>
        <dbReference type="ARBA" id="ARBA00022989"/>
    </source>
</evidence>
<feature type="transmembrane region" description="Helical" evidence="6">
    <location>
        <begin position="125"/>
        <end position="144"/>
    </location>
</feature>
<evidence type="ECO:0000256" key="4">
    <source>
        <dbReference type="ARBA" id="ARBA00023136"/>
    </source>
</evidence>
<accession>A0A0L8GLI2</accession>
<feature type="transmembrane region" description="Helical" evidence="6">
    <location>
        <begin position="206"/>
        <end position="229"/>
    </location>
</feature>
<dbReference type="Gene3D" id="1.20.1070.10">
    <property type="entry name" value="Rhodopsin 7-helix transmembrane proteins"/>
    <property type="match status" value="1"/>
</dbReference>
<dbReference type="EMBL" id="KQ421346">
    <property type="protein sequence ID" value="KOF77689.1"/>
    <property type="molecule type" value="Genomic_DNA"/>
</dbReference>
<proteinExistence type="predicted"/>
<dbReference type="GO" id="GO:0004930">
    <property type="term" value="F:G protein-coupled receptor activity"/>
    <property type="evidence" value="ECO:0007669"/>
    <property type="project" value="InterPro"/>
</dbReference>
<evidence type="ECO:0000313" key="8">
    <source>
        <dbReference type="EMBL" id="KOF77689.1"/>
    </source>
</evidence>
<evidence type="ECO:0000256" key="5">
    <source>
        <dbReference type="SAM" id="MobiDB-lite"/>
    </source>
</evidence>
<protein>
    <recommendedName>
        <fullName evidence="7">G-protein coupled receptors family 1 profile domain-containing protein</fullName>
    </recommendedName>
</protein>
<feature type="region of interest" description="Disordered" evidence="5">
    <location>
        <begin position="1"/>
        <end position="24"/>
    </location>
</feature>
<dbReference type="InterPro" id="IPR017452">
    <property type="entry name" value="GPCR_Rhodpsn_7TM"/>
</dbReference>
<organism evidence="8">
    <name type="scientific">Octopus bimaculoides</name>
    <name type="common">California two-spotted octopus</name>
    <dbReference type="NCBI Taxonomy" id="37653"/>
    <lineage>
        <taxon>Eukaryota</taxon>
        <taxon>Metazoa</taxon>
        <taxon>Spiralia</taxon>
        <taxon>Lophotrochozoa</taxon>
        <taxon>Mollusca</taxon>
        <taxon>Cephalopoda</taxon>
        <taxon>Coleoidea</taxon>
        <taxon>Octopodiformes</taxon>
        <taxon>Octopoda</taxon>
        <taxon>Incirrata</taxon>
        <taxon>Octopodidae</taxon>
        <taxon>Octopus</taxon>
    </lineage>
</organism>
<dbReference type="SUPFAM" id="SSF81321">
    <property type="entry name" value="Family A G protein-coupled receptor-like"/>
    <property type="match status" value="1"/>
</dbReference>
<feature type="transmembrane region" description="Helical" evidence="6">
    <location>
        <begin position="306"/>
        <end position="328"/>
    </location>
</feature>
<feature type="transmembrane region" description="Helical" evidence="6">
    <location>
        <begin position="96"/>
        <end position="113"/>
    </location>
</feature>
<feature type="domain" description="G-protein coupled receptors family 1 profile" evidence="7">
    <location>
        <begin position="105"/>
        <end position="378"/>
    </location>
</feature>
<dbReference type="Pfam" id="PF00001">
    <property type="entry name" value="7tm_1"/>
    <property type="match status" value="1"/>
</dbReference>
<dbReference type="OrthoDB" id="9990906at2759"/>
<dbReference type="InterPro" id="IPR000276">
    <property type="entry name" value="GPCR_Rhodpsn"/>
</dbReference>
<name>A0A0L8GLI2_OCTBM</name>
<evidence type="ECO:0000256" key="6">
    <source>
        <dbReference type="SAM" id="Phobius"/>
    </source>
</evidence>
<dbReference type="PANTHER" id="PTHR46641:SF25">
    <property type="entry name" value="CNMAMIDE RECEPTOR-RELATED"/>
    <property type="match status" value="1"/>
</dbReference>
<dbReference type="OMA" id="FREQCAN"/>
<evidence type="ECO:0000256" key="2">
    <source>
        <dbReference type="ARBA" id="ARBA00022692"/>
    </source>
</evidence>
<dbReference type="GO" id="GO:0016020">
    <property type="term" value="C:membrane"/>
    <property type="evidence" value="ECO:0007669"/>
    <property type="project" value="UniProtKB-SubCell"/>
</dbReference>
<gene>
    <name evidence="8" type="ORF">OCBIM_22031788mg</name>
</gene>
<keyword evidence="3 6" id="KW-1133">Transmembrane helix</keyword>
<evidence type="ECO:0000256" key="1">
    <source>
        <dbReference type="ARBA" id="ARBA00004370"/>
    </source>
</evidence>
<keyword evidence="2 6" id="KW-0812">Transmembrane</keyword>
<feature type="compositionally biased region" description="Basic and acidic residues" evidence="5">
    <location>
        <begin position="1"/>
        <end position="22"/>
    </location>
</feature>
<dbReference type="AlphaFoldDB" id="A0A0L8GLI2"/>
<dbReference type="InterPro" id="IPR052954">
    <property type="entry name" value="GPCR-Ligand_Int"/>
</dbReference>
<dbReference type="PANTHER" id="PTHR46641">
    <property type="entry name" value="FMRFAMIDE RECEPTOR-RELATED"/>
    <property type="match status" value="1"/>
</dbReference>
<reference evidence="8" key="1">
    <citation type="submission" date="2015-07" db="EMBL/GenBank/DDBJ databases">
        <title>MeaNS - Measles Nucleotide Surveillance Program.</title>
        <authorList>
            <person name="Tran T."/>
            <person name="Druce J."/>
        </authorList>
    </citation>
    <scope>NUCLEOTIDE SEQUENCE</scope>
    <source>
        <strain evidence="8">UCB-OBI-ISO-001</strain>
        <tissue evidence="8">Gonad</tissue>
    </source>
</reference>
<feature type="transmembrane region" description="Helical" evidence="6">
    <location>
        <begin position="164"/>
        <end position="185"/>
    </location>
</feature>
<feature type="transmembrane region" description="Helical" evidence="6">
    <location>
        <begin position="249"/>
        <end position="272"/>
    </location>
</feature>